<feature type="compositionally biased region" description="Basic residues" evidence="1">
    <location>
        <begin position="102"/>
        <end position="115"/>
    </location>
</feature>
<organism evidence="3 4">
    <name type="scientific">Artemisia annua</name>
    <name type="common">Sweet wormwood</name>
    <dbReference type="NCBI Taxonomy" id="35608"/>
    <lineage>
        <taxon>Eukaryota</taxon>
        <taxon>Viridiplantae</taxon>
        <taxon>Streptophyta</taxon>
        <taxon>Embryophyta</taxon>
        <taxon>Tracheophyta</taxon>
        <taxon>Spermatophyta</taxon>
        <taxon>Magnoliopsida</taxon>
        <taxon>eudicotyledons</taxon>
        <taxon>Gunneridae</taxon>
        <taxon>Pentapetalae</taxon>
        <taxon>asterids</taxon>
        <taxon>campanulids</taxon>
        <taxon>Asterales</taxon>
        <taxon>Asteraceae</taxon>
        <taxon>Asteroideae</taxon>
        <taxon>Anthemideae</taxon>
        <taxon>Artemisiinae</taxon>
        <taxon>Artemisia</taxon>
    </lineage>
</organism>
<feature type="compositionally biased region" description="Polar residues" evidence="1">
    <location>
        <begin position="17"/>
        <end position="37"/>
    </location>
</feature>
<evidence type="ECO:0000256" key="1">
    <source>
        <dbReference type="SAM" id="MobiDB-lite"/>
    </source>
</evidence>
<feature type="compositionally biased region" description="Low complexity" evidence="1">
    <location>
        <begin position="51"/>
        <end position="88"/>
    </location>
</feature>
<proteinExistence type="predicted"/>
<reference evidence="3 4" key="1">
    <citation type="journal article" date="2018" name="Mol. Plant">
        <title>The genome of Artemisia annua provides insight into the evolution of Asteraceae family and artemisinin biosynthesis.</title>
        <authorList>
            <person name="Shen Q."/>
            <person name="Zhang L."/>
            <person name="Liao Z."/>
            <person name="Wang S."/>
            <person name="Yan T."/>
            <person name="Shi P."/>
            <person name="Liu M."/>
            <person name="Fu X."/>
            <person name="Pan Q."/>
            <person name="Wang Y."/>
            <person name="Lv Z."/>
            <person name="Lu X."/>
            <person name="Zhang F."/>
            <person name="Jiang W."/>
            <person name="Ma Y."/>
            <person name="Chen M."/>
            <person name="Hao X."/>
            <person name="Li L."/>
            <person name="Tang Y."/>
            <person name="Lv G."/>
            <person name="Zhou Y."/>
            <person name="Sun X."/>
            <person name="Brodelius P.E."/>
            <person name="Rose J.K.C."/>
            <person name="Tang K."/>
        </authorList>
    </citation>
    <scope>NUCLEOTIDE SEQUENCE [LARGE SCALE GENOMIC DNA]</scope>
    <source>
        <strain evidence="4">cv. Huhao1</strain>
        <tissue evidence="3">Leaf</tissue>
    </source>
</reference>
<gene>
    <name evidence="3" type="ORF">CTI12_AA406490</name>
</gene>
<evidence type="ECO:0000313" key="4">
    <source>
        <dbReference type="Proteomes" id="UP000245207"/>
    </source>
</evidence>
<dbReference type="AlphaFoldDB" id="A0A2U1M950"/>
<keyword evidence="4" id="KW-1185">Reference proteome</keyword>
<dbReference type="EMBL" id="PKPP01006065">
    <property type="protein sequence ID" value="PWA57787.1"/>
    <property type="molecule type" value="Genomic_DNA"/>
</dbReference>
<dbReference type="Proteomes" id="UP000245207">
    <property type="component" value="Unassembled WGS sequence"/>
</dbReference>
<keyword evidence="2" id="KW-0732">Signal</keyword>
<protein>
    <submittedName>
        <fullName evidence="3">Uncharacterized protein</fullName>
    </submittedName>
</protein>
<feature type="signal peptide" evidence="2">
    <location>
        <begin position="1"/>
        <end position="19"/>
    </location>
</feature>
<feature type="chain" id="PRO_5015751063" evidence="2">
    <location>
        <begin position="20"/>
        <end position="115"/>
    </location>
</feature>
<evidence type="ECO:0000313" key="3">
    <source>
        <dbReference type="EMBL" id="PWA57787.1"/>
    </source>
</evidence>
<name>A0A2U1M950_ARTAN</name>
<sequence>MLAFFTFVMLGVNLGLSNSSVEDPSLPTATMTQTRSCTGPRVEKTKKKRSNVAAGASGSNAAGVAAGASQRSEPSVPAGASVGASANNLNKGKGIAVDVPGSKKKQPRKKVINIG</sequence>
<accession>A0A2U1M950</accession>
<comment type="caution">
    <text evidence="3">The sequence shown here is derived from an EMBL/GenBank/DDBJ whole genome shotgun (WGS) entry which is preliminary data.</text>
</comment>
<feature type="region of interest" description="Disordered" evidence="1">
    <location>
        <begin position="17"/>
        <end position="115"/>
    </location>
</feature>
<evidence type="ECO:0000256" key="2">
    <source>
        <dbReference type="SAM" id="SignalP"/>
    </source>
</evidence>